<evidence type="ECO:0000313" key="2">
    <source>
        <dbReference type="EMBL" id="GGH36849.1"/>
    </source>
</evidence>
<feature type="compositionally biased region" description="Low complexity" evidence="1">
    <location>
        <begin position="21"/>
        <end position="34"/>
    </location>
</feature>
<comment type="caution">
    <text evidence="2">The sequence shown here is derived from an EMBL/GenBank/DDBJ whole genome shotgun (WGS) entry which is preliminary data.</text>
</comment>
<dbReference type="AlphaFoldDB" id="A0A917MKL8"/>
<feature type="region of interest" description="Disordered" evidence="1">
    <location>
        <begin position="16"/>
        <end position="229"/>
    </location>
</feature>
<name>A0A917MKL8_9MICO</name>
<gene>
    <name evidence="2" type="ORF">GCM10010921_06260</name>
</gene>
<feature type="compositionally biased region" description="Basic and acidic residues" evidence="1">
    <location>
        <begin position="196"/>
        <end position="208"/>
    </location>
</feature>
<protein>
    <submittedName>
        <fullName evidence="2">Uncharacterized protein</fullName>
    </submittedName>
</protein>
<evidence type="ECO:0000256" key="1">
    <source>
        <dbReference type="SAM" id="MobiDB-lite"/>
    </source>
</evidence>
<reference evidence="2" key="1">
    <citation type="journal article" date="2014" name="Int. J. Syst. Evol. Microbiol.">
        <title>Complete genome sequence of Corynebacterium casei LMG S-19264T (=DSM 44701T), isolated from a smear-ripened cheese.</title>
        <authorList>
            <consortium name="US DOE Joint Genome Institute (JGI-PGF)"/>
            <person name="Walter F."/>
            <person name="Albersmeier A."/>
            <person name="Kalinowski J."/>
            <person name="Ruckert C."/>
        </authorList>
    </citation>
    <scope>NUCLEOTIDE SEQUENCE</scope>
    <source>
        <strain evidence="2">CGMCC 1.15794</strain>
    </source>
</reference>
<feature type="region of interest" description="Disordered" evidence="1">
    <location>
        <begin position="241"/>
        <end position="270"/>
    </location>
</feature>
<proteinExistence type="predicted"/>
<accession>A0A917MKL8</accession>
<keyword evidence="3" id="KW-1185">Reference proteome</keyword>
<evidence type="ECO:0000313" key="3">
    <source>
        <dbReference type="Proteomes" id="UP000657592"/>
    </source>
</evidence>
<feature type="compositionally biased region" description="Low complexity" evidence="1">
    <location>
        <begin position="250"/>
        <end position="261"/>
    </location>
</feature>
<organism evidence="2 3">
    <name type="scientific">Microbacterium album</name>
    <dbReference type="NCBI Taxonomy" id="2053191"/>
    <lineage>
        <taxon>Bacteria</taxon>
        <taxon>Bacillati</taxon>
        <taxon>Actinomycetota</taxon>
        <taxon>Actinomycetes</taxon>
        <taxon>Micrococcales</taxon>
        <taxon>Microbacteriaceae</taxon>
        <taxon>Microbacterium</taxon>
    </lineage>
</organism>
<dbReference type="EMBL" id="BMJY01000002">
    <property type="protein sequence ID" value="GGH36849.1"/>
    <property type="molecule type" value="Genomic_DNA"/>
</dbReference>
<sequence length="270" mass="26934">MVAGAVAVWAVGLGPAGSLGAGSVFDDAAPPAAAIEASPELLQQTGPEDDEDEDVPSRPRTVTPAPTPAPTPEDEDPESPDPVLLPTLPSDGSDAVLSAARPEPVPEEPVATPEPETEVPATPAPTPTPTPSQPSGPTPTPTPTPTSPPAPTPTPTPTPTPSEPPKPRPCPDPAPSPEPTPTPADPENETGSPKPPSERPGEHERGDAQDGAVTEARPGEDHSGAPGLGVTIEVVYVRETGAPGSRLTDPGDAVAAVSEAAPPAPEPSDG</sequence>
<dbReference type="Proteomes" id="UP000657592">
    <property type="component" value="Unassembled WGS sequence"/>
</dbReference>
<reference evidence="2" key="2">
    <citation type="submission" date="2020-09" db="EMBL/GenBank/DDBJ databases">
        <authorList>
            <person name="Sun Q."/>
            <person name="Zhou Y."/>
        </authorList>
    </citation>
    <scope>NUCLEOTIDE SEQUENCE</scope>
    <source>
        <strain evidence="2">CGMCC 1.15794</strain>
    </source>
</reference>
<feature type="compositionally biased region" description="Pro residues" evidence="1">
    <location>
        <begin position="122"/>
        <end position="184"/>
    </location>
</feature>
<feature type="compositionally biased region" description="Low complexity" evidence="1">
    <location>
        <begin position="108"/>
        <end position="121"/>
    </location>
</feature>